<keyword evidence="2" id="KW-1185">Reference proteome</keyword>
<accession>A0ACC3SG72</accession>
<evidence type="ECO:0000313" key="1">
    <source>
        <dbReference type="EMBL" id="KAK8212798.1"/>
    </source>
</evidence>
<reference evidence="1" key="1">
    <citation type="submission" date="2024-02" db="EMBL/GenBank/DDBJ databases">
        <title>Metagenome Assembled Genome of Zalaria obscura JY119.</title>
        <authorList>
            <person name="Vighnesh L."/>
            <person name="Jagadeeshwari U."/>
            <person name="Venkata Ramana C."/>
            <person name="Sasikala C."/>
        </authorList>
    </citation>
    <scope>NUCLEOTIDE SEQUENCE</scope>
    <source>
        <strain evidence="1">JY119</strain>
    </source>
</reference>
<sequence length="653" mass="73994">MSVILGVRQCRACRDFEMDTANTRYNHSAQCGVTEIAKSARAGCFMCISLRGGTISALGDESELSGRNISLKRGHTIYTRKYSEKPLFIIRDGDDYESWDGGSNTGVTIAQFEVFLMPGSRNLWDGVPEAVNLPTSTGDPVCFEKVKLWIAFCDSNSKHRRCKARDDLESPKRLLDVGVTNGSNRLRLCEDFEQPVQYLALSHCWGPSGAAPKTLKTSLQQHRQSIEERSLSKTFQDAVQITRGLNYRYLWIDALCIVQDDPQDWRIEASKMGDIYEGASLTMAALSAYDGSGGLFTERDPDRLVGSLTPSRGDVVARRPISHDLTNSMIKEWVYEREPLKLEEFPLMTRKWAFQEQMLSRRILYYTHQEIIWECRSGLTCECKQRSYNWSYMDDGGDKERYASLLPSISKGRPDAKSGPKGVLRGWLDLVEEYSKWLLTKEEDVFPAFAGVARSFVDCGFGRYLAGLWETHFPHALAWTGKRERRTNSDASPDSYIAPTWSWASIPGKVDCSTAYMGYPGARRDPSRAQVVSCLCTPNGPDSFGRLSSGILELSALWFRREAFNIDERSYERWTHYYSDTEIDLLDVEDSPACFLLLMKTTSKGRGYTSTVYLVLRPSSGDTFRRIGLFEENLAITNDRKVEGLTRKTFRIE</sequence>
<evidence type="ECO:0000313" key="2">
    <source>
        <dbReference type="Proteomes" id="UP001320706"/>
    </source>
</evidence>
<proteinExistence type="predicted"/>
<dbReference type="Proteomes" id="UP001320706">
    <property type="component" value="Unassembled WGS sequence"/>
</dbReference>
<protein>
    <submittedName>
        <fullName evidence="1">Uncharacterized protein</fullName>
    </submittedName>
</protein>
<comment type="caution">
    <text evidence="1">The sequence shown here is derived from an EMBL/GenBank/DDBJ whole genome shotgun (WGS) entry which is preliminary data.</text>
</comment>
<gene>
    <name evidence="1" type="ORF">M8818_002963</name>
</gene>
<name>A0ACC3SG72_9PEZI</name>
<organism evidence="1 2">
    <name type="scientific">Zalaria obscura</name>
    <dbReference type="NCBI Taxonomy" id="2024903"/>
    <lineage>
        <taxon>Eukaryota</taxon>
        <taxon>Fungi</taxon>
        <taxon>Dikarya</taxon>
        <taxon>Ascomycota</taxon>
        <taxon>Pezizomycotina</taxon>
        <taxon>Dothideomycetes</taxon>
        <taxon>Dothideomycetidae</taxon>
        <taxon>Dothideales</taxon>
        <taxon>Zalariaceae</taxon>
        <taxon>Zalaria</taxon>
    </lineage>
</organism>
<dbReference type="EMBL" id="JAMKPW020000012">
    <property type="protein sequence ID" value="KAK8212798.1"/>
    <property type="molecule type" value="Genomic_DNA"/>
</dbReference>